<feature type="compositionally biased region" description="Polar residues" evidence="8">
    <location>
        <begin position="114"/>
        <end position="139"/>
    </location>
</feature>
<dbReference type="GO" id="GO:0035371">
    <property type="term" value="C:microtubule plus-end"/>
    <property type="evidence" value="ECO:0007669"/>
    <property type="project" value="TreeGrafter"/>
</dbReference>
<dbReference type="PANTHER" id="PTHR18916:SF44">
    <property type="entry name" value="CAP-GLY DOMAIN-CONTAINING LINKER PROTEIN 1"/>
    <property type="match status" value="1"/>
</dbReference>
<dbReference type="PROSITE" id="PS50245">
    <property type="entry name" value="CAP_GLY_2"/>
    <property type="match status" value="2"/>
</dbReference>
<name>A0A8C7CSR4_ONCKI</name>
<dbReference type="SMART" id="SM01052">
    <property type="entry name" value="CAP_GLY"/>
    <property type="match status" value="2"/>
</dbReference>
<reference evidence="11" key="2">
    <citation type="submission" date="2025-09" db="UniProtKB">
        <authorList>
            <consortium name="Ensembl"/>
        </authorList>
    </citation>
    <scope>IDENTIFICATION</scope>
</reference>
<keyword evidence="9" id="KW-1133">Transmembrane helix</keyword>
<keyword evidence="3" id="KW-0493">Microtubule</keyword>
<accession>A0A8C7CSR4</accession>
<feature type="coiled-coil region" evidence="7">
    <location>
        <begin position="1021"/>
        <end position="1109"/>
    </location>
</feature>
<evidence type="ECO:0000313" key="11">
    <source>
        <dbReference type="Ensembl" id="ENSOKIP00005011039.1"/>
    </source>
</evidence>
<dbReference type="SUPFAM" id="SSF74924">
    <property type="entry name" value="Cap-Gly domain"/>
    <property type="match status" value="2"/>
</dbReference>
<feature type="compositionally biased region" description="Polar residues" evidence="8">
    <location>
        <begin position="948"/>
        <end position="964"/>
    </location>
</feature>
<feature type="coiled-coil region" evidence="7">
    <location>
        <begin position="508"/>
        <end position="542"/>
    </location>
</feature>
<evidence type="ECO:0000256" key="3">
    <source>
        <dbReference type="ARBA" id="ARBA00022701"/>
    </source>
</evidence>
<dbReference type="InterPro" id="IPR000938">
    <property type="entry name" value="CAP-Gly_domain"/>
</dbReference>
<feature type="region of interest" description="Disordered" evidence="8">
    <location>
        <begin position="109"/>
        <end position="178"/>
    </location>
</feature>
<dbReference type="Gene3D" id="2.30.30.190">
    <property type="entry name" value="CAP Gly-rich-like domain"/>
    <property type="match status" value="2"/>
</dbReference>
<evidence type="ECO:0000313" key="12">
    <source>
        <dbReference type="Proteomes" id="UP000694557"/>
    </source>
</evidence>
<dbReference type="Gene3D" id="1.10.287.1490">
    <property type="match status" value="1"/>
</dbReference>
<keyword evidence="9" id="KW-0472">Membrane</keyword>
<proteinExistence type="predicted"/>
<evidence type="ECO:0000259" key="10">
    <source>
        <dbReference type="PROSITE" id="PS50245"/>
    </source>
</evidence>
<evidence type="ECO:0000256" key="9">
    <source>
        <dbReference type="SAM" id="Phobius"/>
    </source>
</evidence>
<keyword evidence="9" id="KW-0812">Transmembrane</keyword>
<feature type="transmembrane region" description="Helical" evidence="9">
    <location>
        <begin position="888"/>
        <end position="912"/>
    </location>
</feature>
<comment type="subcellular location">
    <subcellularLocation>
        <location evidence="1">Cytoplasm</location>
        <location evidence="1">Cytoskeleton</location>
    </subcellularLocation>
</comment>
<feature type="coiled-coil region" evidence="7">
    <location>
        <begin position="777"/>
        <end position="825"/>
    </location>
</feature>
<dbReference type="GO" id="GO:0051010">
    <property type="term" value="F:microtubule plus-end binding"/>
    <property type="evidence" value="ECO:0007669"/>
    <property type="project" value="TreeGrafter"/>
</dbReference>
<feature type="compositionally biased region" description="Low complexity" evidence="8">
    <location>
        <begin position="22"/>
        <end position="38"/>
    </location>
</feature>
<evidence type="ECO:0000256" key="1">
    <source>
        <dbReference type="ARBA" id="ARBA00004245"/>
    </source>
</evidence>
<feature type="region of interest" description="Disordered" evidence="8">
    <location>
        <begin position="268"/>
        <end position="303"/>
    </location>
</feature>
<evidence type="ECO:0000256" key="4">
    <source>
        <dbReference type="ARBA" id="ARBA00022737"/>
    </source>
</evidence>
<keyword evidence="6" id="KW-0206">Cytoskeleton</keyword>
<feature type="region of interest" description="Disordered" evidence="8">
    <location>
        <begin position="1"/>
        <end position="41"/>
    </location>
</feature>
<keyword evidence="2" id="KW-0963">Cytoplasm</keyword>
<dbReference type="Pfam" id="PF01302">
    <property type="entry name" value="CAP_GLY"/>
    <property type="match status" value="2"/>
</dbReference>
<dbReference type="PROSITE" id="PS00845">
    <property type="entry name" value="CAP_GLY_1"/>
    <property type="match status" value="2"/>
</dbReference>
<keyword evidence="12" id="KW-1185">Reference proteome</keyword>
<feature type="compositionally biased region" description="Polar residues" evidence="8">
    <location>
        <begin position="152"/>
        <end position="171"/>
    </location>
</feature>
<dbReference type="FunFam" id="2.30.30.190:FF:000001">
    <property type="entry name" value="Putative CAP-Gly domain-containing linker protein 1"/>
    <property type="match status" value="1"/>
</dbReference>
<feature type="region of interest" description="Disordered" evidence="8">
    <location>
        <begin position="937"/>
        <end position="966"/>
    </location>
</feature>
<keyword evidence="5 7" id="KW-0175">Coiled coil</keyword>
<dbReference type="GeneTree" id="ENSGT00940000155122"/>
<evidence type="ECO:0000256" key="6">
    <source>
        <dbReference type="ARBA" id="ARBA00023212"/>
    </source>
</evidence>
<dbReference type="Ensembl" id="ENSOKIT00005011746.1">
    <property type="protein sequence ID" value="ENSOKIP00005011039.1"/>
    <property type="gene ID" value="ENSOKIG00005004768.1"/>
</dbReference>
<dbReference type="InterPro" id="IPR036859">
    <property type="entry name" value="CAP-Gly_dom_sf"/>
</dbReference>
<feature type="compositionally biased region" description="Low complexity" evidence="8">
    <location>
        <begin position="276"/>
        <end position="297"/>
    </location>
</feature>
<dbReference type="GO" id="GO:0031122">
    <property type="term" value="P:cytoplasmic microtubule organization"/>
    <property type="evidence" value="ECO:0007669"/>
    <property type="project" value="TreeGrafter"/>
</dbReference>
<dbReference type="GO" id="GO:0031116">
    <property type="term" value="P:positive regulation of microtubule polymerization"/>
    <property type="evidence" value="ECO:0007669"/>
    <property type="project" value="TreeGrafter"/>
</dbReference>
<evidence type="ECO:0000256" key="5">
    <source>
        <dbReference type="ARBA" id="ARBA00023054"/>
    </source>
</evidence>
<dbReference type="Proteomes" id="UP000694557">
    <property type="component" value="Unassembled WGS sequence"/>
</dbReference>
<feature type="coiled-coil region" evidence="7">
    <location>
        <begin position="608"/>
        <end position="749"/>
    </location>
</feature>
<dbReference type="PANTHER" id="PTHR18916">
    <property type="entry name" value="DYNACTIN 1-RELATED MICROTUBULE-BINDING"/>
    <property type="match status" value="1"/>
</dbReference>
<dbReference type="GO" id="GO:0005938">
    <property type="term" value="C:cell cortex"/>
    <property type="evidence" value="ECO:0007669"/>
    <property type="project" value="TreeGrafter"/>
</dbReference>
<feature type="coiled-coil region" evidence="7">
    <location>
        <begin position="323"/>
        <end position="483"/>
    </location>
</feature>
<organism evidence="11 12">
    <name type="scientific">Oncorhynchus kisutch</name>
    <name type="common">Coho salmon</name>
    <name type="synonym">Salmo kisutch</name>
    <dbReference type="NCBI Taxonomy" id="8019"/>
    <lineage>
        <taxon>Eukaryota</taxon>
        <taxon>Metazoa</taxon>
        <taxon>Chordata</taxon>
        <taxon>Craniata</taxon>
        <taxon>Vertebrata</taxon>
        <taxon>Euteleostomi</taxon>
        <taxon>Actinopterygii</taxon>
        <taxon>Neopterygii</taxon>
        <taxon>Teleostei</taxon>
        <taxon>Protacanthopterygii</taxon>
        <taxon>Salmoniformes</taxon>
        <taxon>Salmonidae</taxon>
        <taxon>Salmoninae</taxon>
        <taxon>Oncorhynchus</taxon>
    </lineage>
</organism>
<evidence type="ECO:0000256" key="7">
    <source>
        <dbReference type="SAM" id="Coils"/>
    </source>
</evidence>
<dbReference type="Pfam" id="PF16641">
    <property type="entry name" value="CLIP1_ZNF"/>
    <property type="match status" value="2"/>
</dbReference>
<keyword evidence="4" id="KW-0677">Repeat</keyword>
<reference evidence="11" key="1">
    <citation type="submission" date="2025-08" db="UniProtKB">
        <authorList>
            <consortium name="Ensembl"/>
        </authorList>
    </citation>
    <scope>IDENTIFICATION</scope>
</reference>
<protein>
    <submittedName>
        <fullName evidence="11">CAP-Gly domain containing linker protein 1</fullName>
    </submittedName>
</protein>
<feature type="domain" description="CAP-Gly" evidence="10">
    <location>
        <begin position="60"/>
        <end position="102"/>
    </location>
</feature>
<dbReference type="FunFam" id="2.30.30.190:FF:000002">
    <property type="entry name" value="CAP-Gly domain containing linker protein 1"/>
    <property type="match status" value="1"/>
</dbReference>
<sequence length="1197" mass="132337">MSTAKPSGLKAPSKIGRPTGVPATKTSPSTGKSSSSAPNFQVGERVWVNGNKPGVVQFLGDAQFAPGQWAGIVLDEPIGKNDGSVAGVRYFQCEPLKGIFTRPSKLSYTEGEANGTQTAPPSRAGSPTPSTASLASHTPSVKKASTAMPATPASNLARTNSESISNLSDTGSVKKGERELKNGDRVLVGGTKAGVVRFLGETDFAKGEWCGVELDEPLGKNDGAVAGTRYFQCQPKYGLFAPVHKVTRIGFPSTTPAKAKTTVRKVVATPSGLKRSPSTSSISSMSSVTSSVSAKPSRTGLLTETSSRYSRKISGTTAVQEVLKEKQQHIEQLMAERDMERAEVTKATTHVGEVEQELTLLRDDQEQMEAKMDQLRTLVEAADKEKVELLNQLEEEKRKVEDLQFRVEEACITKGDLETQTKLEHAHIKELEQSLLFEKTKAEKLQRELEDTRVATVSEKSRIMELERDLVLRTREVDDLRLRLEAQQESEGSDSTTSPLLEEVSSLRAQLASQEDQQRVELAEMREKLAAEEKAHSEAMAQLQVSSTKISTDNEQLKLHVSQNEKENADVIELWSSKLESAITSHQQAMEEMKVSFSKGAGSQATELVETKSALERLKVEHKQALEEAGARCVAEAAARAQETGELNKQLLVVSEEKERLEESLRSSVESAEEQHLVEMEDVLVKLHTAELKVKELEEQEAKLVQQTQDSAKEVQEQVAAMEALRSRAGQGNQELQSLRTQLEETQRQACSQGNKVGPYPCHPPIVRKLGEKEEQCTSLSTKSEALRSQLAGLERKLKAGEEKLDQLANDKAKLQSDISDMMKSSGDSSAQLTKMNEDLTQKERYTMKCHEQRCSQTYANRLAYFHRRQSVISSYLSLYLFPSLTPLPVLCIFLYSCSYVIFIILSVCVFSEDLKQVASVKSQSLVALQEENNKLTKEVGSSKKETSGQQKLETQQSKLNKQLQDMKQRETALKKQFDEEKASLQKSIHKSSALISEKDQELETLKSEVRIVLRGESATAKTLKSTVQSLEKDKSRLQERVQSLEKSLAGGQDTLTSTSGDAALNQLKEDKETSESQIEFLNSVIVDLQKKNEDLKGKLEKMAEASLNGNNASELDNYDGGFNEGPSKKKVPPRLFCDICDCFDLHDTEDCPTQMQMPDSPPHTAYHGSKDEERAYCDICEAFGHWTDSCNDDQTF</sequence>
<gene>
    <name evidence="11" type="primary">CLIP1</name>
    <name evidence="11" type="synonym">LOC109879961</name>
</gene>
<feature type="compositionally biased region" description="Basic and acidic residues" evidence="8">
    <location>
        <begin position="937"/>
        <end position="947"/>
    </location>
</feature>
<feature type="domain" description="CAP-Gly" evidence="10">
    <location>
        <begin position="200"/>
        <end position="242"/>
    </location>
</feature>
<dbReference type="GO" id="GO:0005634">
    <property type="term" value="C:nucleus"/>
    <property type="evidence" value="ECO:0007669"/>
    <property type="project" value="TreeGrafter"/>
</dbReference>
<dbReference type="AlphaFoldDB" id="A0A8C7CSR4"/>
<evidence type="ECO:0000256" key="2">
    <source>
        <dbReference type="ARBA" id="ARBA00022490"/>
    </source>
</evidence>
<evidence type="ECO:0000256" key="8">
    <source>
        <dbReference type="SAM" id="MobiDB-lite"/>
    </source>
</evidence>
<dbReference type="InterPro" id="IPR032108">
    <property type="entry name" value="CLIP1_ZNF"/>
</dbReference>